<sequence>MKIFYCCYGSAHSSVVAAAIHLGWLPEDRVPQVQEIENLPHYDKTDSFEIGTPFFMGKDKKGVDVYIIGMTGQRQLVKNAILSFLRHNEIETKDIFFIDTIPLVNLKTKIGGILSRRIGLVTIGRPLTVKGIQEKYFEFVKLVNGVKKSLGLL</sequence>
<name>A0A1M7FTT3_9FIRM</name>
<dbReference type="Pfam" id="PF11385">
    <property type="entry name" value="DUF3189"/>
    <property type="match status" value="1"/>
</dbReference>
<reference evidence="2" key="1">
    <citation type="submission" date="2016-11" db="EMBL/GenBank/DDBJ databases">
        <authorList>
            <person name="Varghese N."/>
            <person name="Submissions S."/>
        </authorList>
    </citation>
    <scope>NUCLEOTIDE SEQUENCE [LARGE SCALE GENOMIC DNA]</scope>
    <source>
        <strain evidence="2">DSM 18802</strain>
    </source>
</reference>
<dbReference type="AlphaFoldDB" id="A0A1M7FTT3"/>
<protein>
    <recommendedName>
        <fullName evidence="3">DUF3189 domain-containing protein</fullName>
    </recommendedName>
</protein>
<dbReference type="Proteomes" id="UP000184375">
    <property type="component" value="Unassembled WGS sequence"/>
</dbReference>
<dbReference type="RefSeq" id="WP_073253208.1">
    <property type="nucleotide sequence ID" value="NZ_FRCR01000001.1"/>
</dbReference>
<evidence type="ECO:0000313" key="1">
    <source>
        <dbReference type="EMBL" id="SHM07481.1"/>
    </source>
</evidence>
<proteinExistence type="predicted"/>
<keyword evidence="2" id="KW-1185">Reference proteome</keyword>
<dbReference type="OrthoDB" id="1680616at2"/>
<gene>
    <name evidence="1" type="ORF">SAMN05660826_00152</name>
</gene>
<organism evidence="1 2">
    <name type="scientific">Caldanaerovirga acetigignens</name>
    <dbReference type="NCBI Taxonomy" id="447595"/>
    <lineage>
        <taxon>Bacteria</taxon>
        <taxon>Bacillati</taxon>
        <taxon>Bacillota</taxon>
        <taxon>Clostridia</taxon>
        <taxon>Thermosediminibacterales</taxon>
        <taxon>Thermosediminibacteraceae</taxon>
        <taxon>Caldanaerovirga</taxon>
    </lineage>
</organism>
<evidence type="ECO:0000313" key="2">
    <source>
        <dbReference type="Proteomes" id="UP000184375"/>
    </source>
</evidence>
<accession>A0A1M7FTT3</accession>
<evidence type="ECO:0008006" key="3">
    <source>
        <dbReference type="Google" id="ProtNLM"/>
    </source>
</evidence>
<dbReference type="InterPro" id="IPR021525">
    <property type="entry name" value="DUF3189"/>
</dbReference>
<dbReference type="EMBL" id="FRCR01000001">
    <property type="protein sequence ID" value="SHM07481.1"/>
    <property type="molecule type" value="Genomic_DNA"/>
</dbReference>
<dbReference type="STRING" id="447595.SAMN05660826_00152"/>